<evidence type="ECO:0000256" key="5">
    <source>
        <dbReference type="ARBA" id="ARBA00022989"/>
    </source>
</evidence>
<keyword evidence="2" id="KW-0813">Transport</keyword>
<feature type="transmembrane region" description="Helical" evidence="7">
    <location>
        <begin position="110"/>
        <end position="128"/>
    </location>
</feature>
<comment type="subcellular location">
    <subcellularLocation>
        <location evidence="1">Cell membrane</location>
        <topology evidence="1">Multi-pass membrane protein</topology>
    </subcellularLocation>
</comment>
<keyword evidence="6 7" id="KW-0472">Membrane</keyword>
<dbReference type="OrthoDB" id="6653789at2"/>
<keyword evidence="4 7" id="KW-0812">Transmembrane</keyword>
<proteinExistence type="predicted"/>
<keyword evidence="5 7" id="KW-1133">Transmembrane helix</keyword>
<dbReference type="PANTHER" id="PTHR30509:SF9">
    <property type="entry name" value="MULTIDRUG RESISTANCE PROTEIN MDTO"/>
    <property type="match status" value="1"/>
</dbReference>
<keyword evidence="9" id="KW-1185">Reference proteome</keyword>
<reference evidence="9" key="1">
    <citation type="submission" date="2017-06" db="EMBL/GenBank/DDBJ databases">
        <title>Herbaspirillum phytohormonus sp. nov., isolated from the root nodule of Robinia pseudoacacia in lead-zinc mine.</title>
        <authorList>
            <person name="Fan M."/>
            <person name="Lin Y."/>
        </authorList>
    </citation>
    <scope>NUCLEOTIDE SEQUENCE [LARGE SCALE GENOMIC DNA]</scope>
    <source>
        <strain evidence="9">SC-089</strain>
    </source>
</reference>
<protein>
    <recommendedName>
        <fullName evidence="10">FUSC family protein</fullName>
    </recommendedName>
</protein>
<comment type="caution">
    <text evidence="8">The sequence shown here is derived from an EMBL/GenBank/DDBJ whole genome shotgun (WGS) entry which is preliminary data.</text>
</comment>
<dbReference type="GO" id="GO:0005886">
    <property type="term" value="C:plasma membrane"/>
    <property type="evidence" value="ECO:0007669"/>
    <property type="project" value="UniProtKB-SubCell"/>
</dbReference>
<evidence type="ECO:0008006" key="10">
    <source>
        <dbReference type="Google" id="ProtNLM"/>
    </source>
</evidence>
<dbReference type="PANTHER" id="PTHR30509">
    <property type="entry name" value="P-HYDROXYBENZOIC ACID EFFLUX PUMP SUBUNIT-RELATED"/>
    <property type="match status" value="1"/>
</dbReference>
<gene>
    <name evidence="8" type="ORF">CEY11_14100</name>
</gene>
<dbReference type="RefSeq" id="WP_088604058.1">
    <property type="nucleotide sequence ID" value="NZ_NJIH01000008.1"/>
</dbReference>
<dbReference type="EMBL" id="NJIH01000008">
    <property type="protein sequence ID" value="OWT58147.1"/>
    <property type="molecule type" value="Genomic_DNA"/>
</dbReference>
<name>A0A225MA10_9BURK</name>
<evidence type="ECO:0000256" key="6">
    <source>
        <dbReference type="ARBA" id="ARBA00023136"/>
    </source>
</evidence>
<evidence type="ECO:0000256" key="3">
    <source>
        <dbReference type="ARBA" id="ARBA00022475"/>
    </source>
</evidence>
<feature type="transmembrane region" description="Helical" evidence="7">
    <location>
        <begin position="133"/>
        <end position="151"/>
    </location>
</feature>
<dbReference type="AlphaFoldDB" id="A0A225MA10"/>
<evidence type="ECO:0000256" key="7">
    <source>
        <dbReference type="SAM" id="Phobius"/>
    </source>
</evidence>
<evidence type="ECO:0000256" key="4">
    <source>
        <dbReference type="ARBA" id="ARBA00022692"/>
    </source>
</evidence>
<dbReference type="Pfam" id="PF04632">
    <property type="entry name" value="FUSC"/>
    <property type="match status" value="1"/>
</dbReference>
<feature type="transmembrane region" description="Helical" evidence="7">
    <location>
        <begin position="163"/>
        <end position="183"/>
    </location>
</feature>
<accession>A0A225MA10</accession>
<sequence length="375" mass="40400">MRILHKLRRHLGALAALPGWLASPAHRYRHARLLHSLRVTLAVLASIALTTGIDIPHGLWATVSLLVVIGGLQHQGNIRKKAFDRSLGTLIGALLGLALIAQYTLIGSAALNYLLLAIIAGICGYHAIGRGGYIALLTAITLFIVAGHGEASMQDALWRTADVIIGITLALVFSFVLPFYATYSWRHGLANNMRGVARICRRMLTDTPLGPQEQLRRQAELSKRLIELRSLMPSVAKETGVPVATLEAIQARHRAVLSGLEMLVSGACTPPAPPLRIHHAIAARLPEAPAAMPLQQIRGDIHELRRAALLTARALRAGDLSQLPAGPPQQPAVQAAAPGQLPPDLEGPHWLCRQLLLQMDELDHGLEQGSALFQA</sequence>
<evidence type="ECO:0000256" key="1">
    <source>
        <dbReference type="ARBA" id="ARBA00004651"/>
    </source>
</evidence>
<keyword evidence="3" id="KW-1003">Cell membrane</keyword>
<evidence type="ECO:0000256" key="2">
    <source>
        <dbReference type="ARBA" id="ARBA00022448"/>
    </source>
</evidence>
<feature type="transmembrane region" description="Helical" evidence="7">
    <location>
        <begin position="82"/>
        <end position="104"/>
    </location>
</feature>
<dbReference type="Proteomes" id="UP000214603">
    <property type="component" value="Unassembled WGS sequence"/>
</dbReference>
<dbReference type="GO" id="GO:0022857">
    <property type="term" value="F:transmembrane transporter activity"/>
    <property type="evidence" value="ECO:0007669"/>
    <property type="project" value="InterPro"/>
</dbReference>
<organism evidence="8 9">
    <name type="scientific">Candidimonas nitroreducens</name>
    <dbReference type="NCBI Taxonomy" id="683354"/>
    <lineage>
        <taxon>Bacteria</taxon>
        <taxon>Pseudomonadati</taxon>
        <taxon>Pseudomonadota</taxon>
        <taxon>Betaproteobacteria</taxon>
        <taxon>Burkholderiales</taxon>
        <taxon>Alcaligenaceae</taxon>
        <taxon>Candidimonas</taxon>
    </lineage>
</organism>
<dbReference type="InterPro" id="IPR006726">
    <property type="entry name" value="PHBA_efflux_AaeB/fusaric-R"/>
</dbReference>
<feature type="transmembrane region" description="Helical" evidence="7">
    <location>
        <begin position="43"/>
        <end position="70"/>
    </location>
</feature>
<evidence type="ECO:0000313" key="8">
    <source>
        <dbReference type="EMBL" id="OWT58147.1"/>
    </source>
</evidence>
<evidence type="ECO:0000313" key="9">
    <source>
        <dbReference type="Proteomes" id="UP000214603"/>
    </source>
</evidence>